<dbReference type="SUPFAM" id="SSF158446">
    <property type="entry name" value="IVS-encoded protein-like"/>
    <property type="match status" value="1"/>
</dbReference>
<reference evidence="2" key="1">
    <citation type="journal article" date="2013" name="Proc. Natl. Acad. Sci. U.S.A.">
        <title>Improving the coverage of the cyanobacterial phylum using diversity-driven genome sequencing.</title>
        <authorList>
            <person name="Shih P.M."/>
            <person name="Wu D."/>
            <person name="Latifi A."/>
            <person name="Axen S.D."/>
            <person name="Fewer D.P."/>
            <person name="Talla E."/>
            <person name="Calteau A."/>
            <person name="Cai F."/>
            <person name="Tandeau de Marsac N."/>
            <person name="Rippka R."/>
            <person name="Herdman M."/>
            <person name="Sivonen K."/>
            <person name="Coursin T."/>
            <person name="Laurent T."/>
            <person name="Goodwin L."/>
            <person name="Nolan M."/>
            <person name="Davenport K.W."/>
            <person name="Han C.S."/>
            <person name="Rubin E.M."/>
            <person name="Eisen J.A."/>
            <person name="Woyke T."/>
            <person name="Gugger M."/>
            <person name="Kerfeld C.A."/>
        </authorList>
    </citation>
    <scope>NUCLEOTIDE SEQUENCE [LARGE SCALE GENOMIC DNA]</scope>
    <source>
        <strain evidence="2">PCC 10605</strain>
    </source>
</reference>
<dbReference type="Proteomes" id="UP000010480">
    <property type="component" value="Chromosome"/>
</dbReference>
<organism evidence="1 2">
    <name type="scientific">Cyanobacterium aponinum (strain PCC 10605)</name>
    <dbReference type="NCBI Taxonomy" id="755178"/>
    <lineage>
        <taxon>Bacteria</taxon>
        <taxon>Bacillati</taxon>
        <taxon>Cyanobacteriota</taxon>
        <taxon>Cyanophyceae</taxon>
        <taxon>Oscillatoriophycideae</taxon>
        <taxon>Chroococcales</taxon>
        <taxon>Geminocystaceae</taxon>
        <taxon>Cyanobacterium</taxon>
    </lineage>
</organism>
<dbReference type="AlphaFoldDB" id="K9Z2K5"/>
<dbReference type="HOGENOM" id="CLU_2568119_0_0_3"/>
<dbReference type="KEGG" id="can:Cyan10605_0830"/>
<proteinExistence type="predicted"/>
<dbReference type="Gene3D" id="1.20.1440.60">
    <property type="entry name" value="23S rRNA-intervening sequence"/>
    <property type="match status" value="1"/>
</dbReference>
<protein>
    <recommendedName>
        <fullName evidence="3">S23 ribosomal protein</fullName>
    </recommendedName>
</protein>
<evidence type="ECO:0000313" key="1">
    <source>
        <dbReference type="EMBL" id="AFZ52962.1"/>
    </source>
</evidence>
<evidence type="ECO:0000313" key="2">
    <source>
        <dbReference type="Proteomes" id="UP000010480"/>
    </source>
</evidence>
<evidence type="ECO:0008006" key="3">
    <source>
        <dbReference type="Google" id="ProtNLM"/>
    </source>
</evidence>
<gene>
    <name evidence="1" type="ordered locus">Cyan10605_0830</name>
</gene>
<sequence length="81" mass="9291">MLVKKYLLKISDKGGRNHLGDYIRHLSMANGSLKELETHLMIVGRLGYLKEQELKVTLNKCEEIGRMLHSLIEKLSQNKKG</sequence>
<dbReference type="PATRIC" id="fig|755178.3.peg.873"/>
<dbReference type="InterPro" id="IPR036583">
    <property type="entry name" value="23S_rRNA_IVS_sf"/>
</dbReference>
<keyword evidence="2" id="KW-1185">Reference proteome</keyword>
<dbReference type="EMBL" id="CP003947">
    <property type="protein sequence ID" value="AFZ52962.1"/>
    <property type="molecule type" value="Genomic_DNA"/>
</dbReference>
<name>K9Z2K5_CYAAP</name>
<dbReference type="InterPro" id="IPR012657">
    <property type="entry name" value="23S_rRNA-intervening_sequence"/>
</dbReference>
<dbReference type="STRING" id="755178.Cyan10605_0830"/>
<dbReference type="RefSeq" id="WP_015218693.1">
    <property type="nucleotide sequence ID" value="NC_019776.1"/>
</dbReference>
<dbReference type="Pfam" id="PF05635">
    <property type="entry name" value="23S_rRNA_IVP"/>
    <property type="match status" value="1"/>
</dbReference>
<accession>K9Z2K5</accession>
<dbReference type="NCBIfam" id="TIGR02436">
    <property type="entry name" value="four helix bundle protein"/>
    <property type="match status" value="1"/>
</dbReference>